<comment type="caution">
    <text evidence="1">The sequence shown here is derived from an EMBL/GenBank/DDBJ whole genome shotgun (WGS) entry which is preliminary data.</text>
</comment>
<organism evidence="1 2">
    <name type="scientific">Elysia crispata</name>
    <name type="common">lettuce slug</name>
    <dbReference type="NCBI Taxonomy" id="231223"/>
    <lineage>
        <taxon>Eukaryota</taxon>
        <taxon>Metazoa</taxon>
        <taxon>Spiralia</taxon>
        <taxon>Lophotrochozoa</taxon>
        <taxon>Mollusca</taxon>
        <taxon>Gastropoda</taxon>
        <taxon>Heterobranchia</taxon>
        <taxon>Euthyneura</taxon>
        <taxon>Panpulmonata</taxon>
        <taxon>Sacoglossa</taxon>
        <taxon>Placobranchoidea</taxon>
        <taxon>Plakobranchidae</taxon>
        <taxon>Elysia</taxon>
    </lineage>
</organism>
<name>A0AAE1DA81_9GAST</name>
<protein>
    <submittedName>
        <fullName evidence="1">Uncharacterized protein</fullName>
    </submittedName>
</protein>
<proteinExistence type="predicted"/>
<evidence type="ECO:0000313" key="2">
    <source>
        <dbReference type="Proteomes" id="UP001283361"/>
    </source>
</evidence>
<sequence>MARRVLDSSHFPCKIDQKSWHRKTTQVTNLHGQFTVPSTKRLDLSVYGGFCINTHLCRSSLPQYEDMDKKDTVITPGVCGLLSTHIRSSPPLTHLSPEPYQSCGQLKTRADALSWNERAPNYSDKRTTSGRRLHD</sequence>
<reference evidence="1" key="1">
    <citation type="journal article" date="2023" name="G3 (Bethesda)">
        <title>A reference genome for the long-term kleptoplast-retaining sea slug Elysia crispata morphotype clarki.</title>
        <authorList>
            <person name="Eastman K.E."/>
            <person name="Pendleton A.L."/>
            <person name="Shaikh M.A."/>
            <person name="Suttiyut T."/>
            <person name="Ogas R."/>
            <person name="Tomko P."/>
            <person name="Gavelis G."/>
            <person name="Widhalm J.R."/>
            <person name="Wisecaver J.H."/>
        </authorList>
    </citation>
    <scope>NUCLEOTIDE SEQUENCE</scope>
    <source>
        <strain evidence="1">ECLA1</strain>
    </source>
</reference>
<dbReference type="EMBL" id="JAWDGP010004589">
    <property type="protein sequence ID" value="KAK3763214.1"/>
    <property type="molecule type" value="Genomic_DNA"/>
</dbReference>
<evidence type="ECO:0000313" key="1">
    <source>
        <dbReference type="EMBL" id="KAK3763214.1"/>
    </source>
</evidence>
<dbReference type="Proteomes" id="UP001283361">
    <property type="component" value="Unassembled WGS sequence"/>
</dbReference>
<accession>A0AAE1DA81</accession>
<dbReference type="AlphaFoldDB" id="A0AAE1DA81"/>
<keyword evidence="2" id="KW-1185">Reference proteome</keyword>
<gene>
    <name evidence="1" type="ORF">RRG08_052549</name>
</gene>